<evidence type="ECO:0000256" key="6">
    <source>
        <dbReference type="SAM" id="Phobius"/>
    </source>
</evidence>
<evidence type="ECO:0000313" key="8">
    <source>
        <dbReference type="Proteomes" id="UP000232323"/>
    </source>
</evidence>
<evidence type="ECO:0000313" key="7">
    <source>
        <dbReference type="EMBL" id="GAX74428.1"/>
    </source>
</evidence>
<dbReference type="AlphaFoldDB" id="A0A250WUD2"/>
<feature type="transmembrane region" description="Helical" evidence="6">
    <location>
        <begin position="719"/>
        <end position="739"/>
    </location>
</feature>
<evidence type="ECO:0008006" key="9">
    <source>
        <dbReference type="Google" id="ProtNLM"/>
    </source>
</evidence>
<keyword evidence="3 6" id="KW-1133">Transmembrane helix</keyword>
<dbReference type="InterPro" id="IPR039305">
    <property type="entry name" value="PILS2/6"/>
</dbReference>
<dbReference type="Pfam" id="PF03547">
    <property type="entry name" value="Mem_trans"/>
    <property type="match status" value="2"/>
</dbReference>
<evidence type="ECO:0000256" key="2">
    <source>
        <dbReference type="ARBA" id="ARBA00022692"/>
    </source>
</evidence>
<name>A0A250WUD2_9CHLO</name>
<feature type="transmembrane region" description="Helical" evidence="6">
    <location>
        <begin position="745"/>
        <end position="768"/>
    </location>
</feature>
<keyword evidence="8" id="KW-1185">Reference proteome</keyword>
<gene>
    <name evidence="7" type="ORF">CEUSTIGMA_g1877.t1</name>
</gene>
<evidence type="ECO:0000256" key="1">
    <source>
        <dbReference type="ARBA" id="ARBA00004141"/>
    </source>
</evidence>
<keyword evidence="4 6" id="KW-0472">Membrane</keyword>
<protein>
    <recommendedName>
        <fullName evidence="9">Auxin efflux carrier component</fullName>
    </recommendedName>
</protein>
<dbReference type="Proteomes" id="UP000232323">
    <property type="component" value="Unassembled WGS sequence"/>
</dbReference>
<feature type="transmembrane region" description="Helical" evidence="6">
    <location>
        <begin position="644"/>
        <end position="665"/>
    </location>
</feature>
<feature type="region of interest" description="Disordered" evidence="5">
    <location>
        <begin position="576"/>
        <end position="609"/>
    </location>
</feature>
<feature type="transmembrane region" description="Helical" evidence="6">
    <location>
        <begin position="173"/>
        <end position="195"/>
    </location>
</feature>
<feature type="transmembrane region" description="Helical" evidence="6">
    <location>
        <begin position="780"/>
        <end position="801"/>
    </location>
</feature>
<dbReference type="InterPro" id="IPR004776">
    <property type="entry name" value="Mem_transp_PIN-like"/>
</dbReference>
<comment type="caution">
    <text evidence="7">The sequence shown here is derived from an EMBL/GenBank/DDBJ whole genome shotgun (WGS) entry which is preliminary data.</text>
</comment>
<dbReference type="PANTHER" id="PTHR31419">
    <property type="entry name" value="PROTEIN PIN-LIKES 2"/>
    <property type="match status" value="1"/>
</dbReference>
<evidence type="ECO:0000256" key="4">
    <source>
        <dbReference type="ARBA" id="ARBA00023136"/>
    </source>
</evidence>
<sequence length="812" mass="85874">MPAAFSFWTLVWASTQPVVKVILLCSLGALCSRKGIIDYNGRKTLSTLAFLVFIPALNFTSIGGSLSGSRLLQWWPLMLNMVFSLLIGGAVGYLNAWIVKPEPWFRKHTIAAVMFAVMFGKKPEHCWFRKHTIAAVMFGNTGNLPLVIVSTLARASASILGGIDPAQAEALAVAYVTVGVLFPSLLIPTLGFRLLAKDYPPAPAAAAAAALAPAAASPYDALRHVEPPADVPDVDDCSRVVRAAGLKDESTGATAAFRSQHNHQQQRLMLSRYTPEFLSIRAVPLPTAATAATAARTAPAAPPPSTTNTTTNTGIEATSASSSSLHHLILPPGHPAHLLPSSVMMAAVVNCSDDDHHCCSNTAISYYTAAECNTTSSSRTDAAAEAAAAPFSSRPAGGIMGITSSQPDEIIAATTSNQQQVLRCPLCGRIYCSAAASTDRRPLHEYVNYDHYLDESACADYDDACQIQKQSERLPLLLLAAGDQISTAACEARPNNNIYDELPQPLCPRDKPAASSAAIIVSNCNIMHPAGPASNSMVLVPHPPLLEFLLKTLKTFWPASSVSSSRTDDVPLSFFKKTQPGPDEEHHYVSTASSSNNRPGCGNDSESASAGGLQKRLTKQAFWHSRGLAGNTLPLLLRDVLSPYILSTFLGIFVGCIPALQGLFFGSSAPLSLLIDCLSTLAGCAIPTILIGLGATLGHGPGAAKVPFRIISSVCVCRLGILPLWGIAVVLGGYAAGAFQAPDPVFLLVMLIQNTAPTAILVHTMSAVHQNYEAEVSAMLFWQYLLSIITIPPYLSLYLWALGALGAGAQAA</sequence>
<feature type="transmembrane region" description="Helical" evidence="6">
    <location>
        <begin position="671"/>
        <end position="698"/>
    </location>
</feature>
<feature type="transmembrane region" description="Helical" evidence="6">
    <location>
        <begin position="78"/>
        <end position="98"/>
    </location>
</feature>
<keyword evidence="2 6" id="KW-0812">Transmembrane</keyword>
<evidence type="ECO:0000256" key="5">
    <source>
        <dbReference type="SAM" id="MobiDB-lite"/>
    </source>
</evidence>
<proteinExistence type="predicted"/>
<dbReference type="GO" id="GO:0016020">
    <property type="term" value="C:membrane"/>
    <property type="evidence" value="ECO:0007669"/>
    <property type="project" value="UniProtKB-SubCell"/>
</dbReference>
<feature type="compositionally biased region" description="Low complexity" evidence="5">
    <location>
        <begin position="306"/>
        <end position="319"/>
    </location>
</feature>
<organism evidence="7 8">
    <name type="scientific">Chlamydomonas eustigma</name>
    <dbReference type="NCBI Taxonomy" id="1157962"/>
    <lineage>
        <taxon>Eukaryota</taxon>
        <taxon>Viridiplantae</taxon>
        <taxon>Chlorophyta</taxon>
        <taxon>core chlorophytes</taxon>
        <taxon>Chlorophyceae</taxon>
        <taxon>CS clade</taxon>
        <taxon>Chlamydomonadales</taxon>
        <taxon>Chlamydomonadaceae</taxon>
        <taxon>Chlamydomonas</taxon>
    </lineage>
</organism>
<dbReference type="STRING" id="1157962.A0A250WUD2"/>
<dbReference type="PANTHER" id="PTHR31419:SF1">
    <property type="entry name" value="PROTEIN PIN-LIKES 6"/>
    <property type="match status" value="1"/>
</dbReference>
<feature type="compositionally biased region" description="Polar residues" evidence="5">
    <location>
        <begin position="590"/>
        <end position="608"/>
    </location>
</feature>
<feature type="region of interest" description="Disordered" evidence="5">
    <location>
        <begin position="291"/>
        <end position="319"/>
    </location>
</feature>
<dbReference type="GO" id="GO:0080162">
    <property type="term" value="P:endoplasmic reticulum to cytosol auxin transport"/>
    <property type="evidence" value="ECO:0007669"/>
    <property type="project" value="InterPro"/>
</dbReference>
<dbReference type="OrthoDB" id="191139at2759"/>
<accession>A0A250WUD2</accession>
<dbReference type="EMBL" id="BEGY01000007">
    <property type="protein sequence ID" value="GAX74428.1"/>
    <property type="molecule type" value="Genomic_DNA"/>
</dbReference>
<feature type="transmembrane region" description="Helical" evidence="6">
    <location>
        <begin position="45"/>
        <end position="66"/>
    </location>
</feature>
<reference evidence="7 8" key="1">
    <citation type="submission" date="2017-08" db="EMBL/GenBank/DDBJ databases">
        <title>Acidophilic green algal genome provides insights into adaptation to an acidic environment.</title>
        <authorList>
            <person name="Hirooka S."/>
            <person name="Hirose Y."/>
            <person name="Kanesaki Y."/>
            <person name="Higuchi S."/>
            <person name="Fujiwara T."/>
            <person name="Onuma R."/>
            <person name="Era A."/>
            <person name="Ohbayashi R."/>
            <person name="Uzuka A."/>
            <person name="Nozaki H."/>
            <person name="Yoshikawa H."/>
            <person name="Miyagishima S.Y."/>
        </authorList>
    </citation>
    <scope>NUCLEOTIDE SEQUENCE [LARGE SCALE GENOMIC DNA]</scope>
    <source>
        <strain evidence="7 8">NIES-2499</strain>
    </source>
</reference>
<evidence type="ECO:0000256" key="3">
    <source>
        <dbReference type="ARBA" id="ARBA00022989"/>
    </source>
</evidence>
<comment type="subcellular location">
    <subcellularLocation>
        <location evidence="1">Membrane</location>
        <topology evidence="1">Multi-pass membrane protein</topology>
    </subcellularLocation>
</comment>